<reference evidence="1 2" key="1">
    <citation type="journal article" date="2015" name="Nature">
        <title>rRNA introns, odd ribosomes, and small enigmatic genomes across a large radiation of phyla.</title>
        <authorList>
            <person name="Brown C.T."/>
            <person name="Hug L.A."/>
            <person name="Thomas B.C."/>
            <person name="Sharon I."/>
            <person name="Castelle C.J."/>
            <person name="Singh A."/>
            <person name="Wilkins M.J."/>
            <person name="Williams K.H."/>
            <person name="Banfield J.F."/>
        </authorList>
    </citation>
    <scope>NUCLEOTIDE SEQUENCE [LARGE SCALE GENOMIC DNA]</scope>
</reference>
<name>A0A0G1IYT6_9BACT</name>
<dbReference type="AlphaFoldDB" id="A0A0G1IYT6"/>
<gene>
    <name evidence="1" type="ORF">UW57_C0002G0023</name>
</gene>
<accession>A0A0G1IYT6</accession>
<comment type="caution">
    <text evidence="1">The sequence shown here is derived from an EMBL/GenBank/DDBJ whole genome shotgun (WGS) entry which is preliminary data.</text>
</comment>
<dbReference type="Proteomes" id="UP000034652">
    <property type="component" value="Unassembled WGS sequence"/>
</dbReference>
<organism evidence="1 2">
    <name type="scientific">Candidatus Giovannonibacteria bacterium GW2011_GWA1_44_29</name>
    <dbReference type="NCBI Taxonomy" id="1618646"/>
    <lineage>
        <taxon>Bacteria</taxon>
        <taxon>Candidatus Giovannoniibacteriota</taxon>
    </lineage>
</organism>
<dbReference type="STRING" id="1618646.UW57_C0002G0023"/>
<evidence type="ECO:0000313" key="1">
    <source>
        <dbReference type="EMBL" id="KKT64143.1"/>
    </source>
</evidence>
<sequence>MKNITTIAIILVLLAAGIWWWTQSGGTGGIPINVAGTSGPTLQLVDRLKNIKIDTSFFNDQQFLNLEAAPKTDITGLQKGRSNPFTLGRR</sequence>
<evidence type="ECO:0000313" key="2">
    <source>
        <dbReference type="Proteomes" id="UP000034652"/>
    </source>
</evidence>
<dbReference type="EMBL" id="LCIV01000002">
    <property type="protein sequence ID" value="KKT64143.1"/>
    <property type="molecule type" value="Genomic_DNA"/>
</dbReference>
<protein>
    <submittedName>
        <fullName evidence="1">Uncharacterized protein</fullName>
    </submittedName>
</protein>
<proteinExistence type="predicted"/>